<dbReference type="AlphaFoldDB" id="A0A328HIL1"/>
<dbReference type="OrthoDB" id="4950426at2"/>
<accession>A0A328HIL1</accession>
<organism evidence="2 3">
    <name type="scientific">Arthrobacter globiformis</name>
    <dbReference type="NCBI Taxonomy" id="1665"/>
    <lineage>
        <taxon>Bacteria</taxon>
        <taxon>Bacillati</taxon>
        <taxon>Actinomycetota</taxon>
        <taxon>Actinomycetes</taxon>
        <taxon>Micrococcales</taxon>
        <taxon>Micrococcaceae</taxon>
        <taxon>Arthrobacter</taxon>
    </lineage>
</organism>
<proteinExistence type="predicted"/>
<feature type="compositionally biased region" description="Acidic residues" evidence="1">
    <location>
        <begin position="24"/>
        <end position="42"/>
    </location>
</feature>
<evidence type="ECO:0000313" key="2">
    <source>
        <dbReference type="EMBL" id="RAM38459.1"/>
    </source>
</evidence>
<feature type="compositionally biased region" description="Acidic residues" evidence="1">
    <location>
        <begin position="66"/>
        <end position="78"/>
    </location>
</feature>
<reference evidence="2 3" key="1">
    <citation type="submission" date="2018-04" db="EMBL/GenBank/DDBJ databases">
        <title>Bacteria isolated from cave deposits of Manipur.</title>
        <authorList>
            <person name="Sahoo D."/>
            <person name="Sarangthem I."/>
            <person name="Nandeibam J."/>
        </authorList>
    </citation>
    <scope>NUCLEOTIDE SEQUENCE [LARGE SCALE GENOMIC DNA]</scope>
    <source>
        <strain evidence="3">mrc11</strain>
    </source>
</reference>
<dbReference type="EMBL" id="QLNP01000062">
    <property type="protein sequence ID" value="RAM38459.1"/>
    <property type="molecule type" value="Genomic_DNA"/>
</dbReference>
<protein>
    <submittedName>
        <fullName evidence="2">Uncharacterized protein</fullName>
    </submittedName>
</protein>
<gene>
    <name evidence="2" type="ORF">DBZ45_05580</name>
</gene>
<sequence length="78" mass="8780">MNTNGSRPEPDTRHTIESDPAYDFAEDAPVDEDWDTEDEFLDSEERVVPASSGAVDDDERVVPRDADDEFRADEGYEA</sequence>
<dbReference type="Proteomes" id="UP000249166">
    <property type="component" value="Unassembled WGS sequence"/>
</dbReference>
<feature type="compositionally biased region" description="Basic and acidic residues" evidence="1">
    <location>
        <begin position="8"/>
        <end position="17"/>
    </location>
</feature>
<comment type="caution">
    <text evidence="2">The sequence shown here is derived from an EMBL/GenBank/DDBJ whole genome shotgun (WGS) entry which is preliminary data.</text>
</comment>
<name>A0A328HIL1_ARTGO</name>
<evidence type="ECO:0000313" key="3">
    <source>
        <dbReference type="Proteomes" id="UP000249166"/>
    </source>
</evidence>
<feature type="region of interest" description="Disordered" evidence="1">
    <location>
        <begin position="1"/>
        <end position="78"/>
    </location>
</feature>
<evidence type="ECO:0000256" key="1">
    <source>
        <dbReference type="SAM" id="MobiDB-lite"/>
    </source>
</evidence>
<dbReference type="RefSeq" id="WP_111902925.1">
    <property type="nucleotide sequence ID" value="NZ_QLNP01000062.1"/>
</dbReference>